<proteinExistence type="predicted"/>
<reference evidence="2" key="1">
    <citation type="journal article" date="2019" name="Int. J. Syst. Evol. Microbiol.">
        <title>The Global Catalogue of Microorganisms (GCM) 10K type strain sequencing project: providing services to taxonomists for standard genome sequencing and annotation.</title>
        <authorList>
            <consortium name="The Broad Institute Genomics Platform"/>
            <consortium name="The Broad Institute Genome Sequencing Center for Infectious Disease"/>
            <person name="Wu L."/>
            <person name="Ma J."/>
        </authorList>
    </citation>
    <scope>NUCLEOTIDE SEQUENCE [LARGE SCALE GENOMIC DNA]</scope>
    <source>
        <strain evidence="2">CCUG 56042</strain>
    </source>
</reference>
<comment type="caution">
    <text evidence="1">The sequence shown here is derived from an EMBL/GenBank/DDBJ whole genome shotgun (WGS) entry which is preliminary data.</text>
</comment>
<sequence length="63" mass="7535">MKHENKISIPVALLRHLYWDARRNAYTYLMPTQRRQSPLDVTTRYVSRPVEFRPEGFFVVLVA</sequence>
<organism evidence="1 2">
    <name type="scientific">Paraburkholderia denitrificans</name>
    <dbReference type="NCBI Taxonomy" id="694025"/>
    <lineage>
        <taxon>Bacteria</taxon>
        <taxon>Pseudomonadati</taxon>
        <taxon>Pseudomonadota</taxon>
        <taxon>Betaproteobacteria</taxon>
        <taxon>Burkholderiales</taxon>
        <taxon>Burkholderiaceae</taxon>
        <taxon>Paraburkholderia</taxon>
    </lineage>
</organism>
<dbReference type="RefSeq" id="WP_377710293.1">
    <property type="nucleotide sequence ID" value="NZ_JBHSMP010000009.1"/>
</dbReference>
<keyword evidence="2" id="KW-1185">Reference proteome</keyword>
<evidence type="ECO:0000313" key="2">
    <source>
        <dbReference type="Proteomes" id="UP001596103"/>
    </source>
</evidence>
<evidence type="ECO:0000313" key="1">
    <source>
        <dbReference type="EMBL" id="MFC5428478.1"/>
    </source>
</evidence>
<gene>
    <name evidence="1" type="ORF">ACFPTO_06625</name>
</gene>
<protein>
    <submittedName>
        <fullName evidence="1">Uncharacterized protein</fullName>
    </submittedName>
</protein>
<dbReference type="EMBL" id="JBHSMP010000009">
    <property type="protein sequence ID" value="MFC5428478.1"/>
    <property type="molecule type" value="Genomic_DNA"/>
</dbReference>
<dbReference type="Proteomes" id="UP001596103">
    <property type="component" value="Unassembled WGS sequence"/>
</dbReference>
<accession>A0ABW0J608</accession>
<name>A0ABW0J608_9BURK</name>